<dbReference type="EMBL" id="LAZR01065149">
    <property type="protein sequence ID" value="KKK56119.1"/>
    <property type="molecule type" value="Genomic_DNA"/>
</dbReference>
<dbReference type="AlphaFoldDB" id="A0A0F8YPQ0"/>
<evidence type="ECO:0008006" key="2">
    <source>
        <dbReference type="Google" id="ProtNLM"/>
    </source>
</evidence>
<dbReference type="Pfam" id="PF02620">
    <property type="entry name" value="YceD"/>
    <property type="match status" value="1"/>
</dbReference>
<evidence type="ECO:0000313" key="1">
    <source>
        <dbReference type="EMBL" id="KKK56119.1"/>
    </source>
</evidence>
<protein>
    <recommendedName>
        <fullName evidence="2">DUF177 domain-containing protein</fullName>
    </recommendedName>
</protein>
<gene>
    <name evidence="1" type="ORF">LCGC14_3067720</name>
</gene>
<sequence length="198" mass="21996">MQFNVAQLLKEPIGSVRQYELVEDIGSLDADLDALGPLVGRVQMLRIHSGILVSGALSTAVRVTCNRCLEPIAAQVRLEFEESFRPLTEVGTGRYILPDEFEGATDELEDAALLINEQHILDLSEVVRQRIWLAMPMYPGCNWGGEGECPNLTVYLKNIRAVQEGMDITSPEGELETSEAVDPRWATLLDLRERLEGS</sequence>
<reference evidence="1" key="1">
    <citation type="journal article" date="2015" name="Nature">
        <title>Complex archaea that bridge the gap between prokaryotes and eukaryotes.</title>
        <authorList>
            <person name="Spang A."/>
            <person name="Saw J.H."/>
            <person name="Jorgensen S.L."/>
            <person name="Zaremba-Niedzwiedzka K."/>
            <person name="Martijn J."/>
            <person name="Lind A.E."/>
            <person name="van Eijk R."/>
            <person name="Schleper C."/>
            <person name="Guy L."/>
            <person name="Ettema T.J."/>
        </authorList>
    </citation>
    <scope>NUCLEOTIDE SEQUENCE</scope>
</reference>
<dbReference type="InterPro" id="IPR003772">
    <property type="entry name" value="YceD"/>
</dbReference>
<comment type="caution">
    <text evidence="1">The sequence shown here is derived from an EMBL/GenBank/DDBJ whole genome shotgun (WGS) entry which is preliminary data.</text>
</comment>
<name>A0A0F8YPQ0_9ZZZZ</name>
<proteinExistence type="predicted"/>
<accession>A0A0F8YPQ0</accession>
<organism evidence="1">
    <name type="scientific">marine sediment metagenome</name>
    <dbReference type="NCBI Taxonomy" id="412755"/>
    <lineage>
        <taxon>unclassified sequences</taxon>
        <taxon>metagenomes</taxon>
        <taxon>ecological metagenomes</taxon>
    </lineage>
</organism>